<organism evidence="1 2">
    <name type="scientific">Penicillium rubens (strain ATCC 28089 / DSM 1075 / NRRL 1951 / Wisconsin 54-1255)</name>
    <name type="common">Penicillium chrysogenum</name>
    <dbReference type="NCBI Taxonomy" id="500485"/>
    <lineage>
        <taxon>Eukaryota</taxon>
        <taxon>Fungi</taxon>
        <taxon>Dikarya</taxon>
        <taxon>Ascomycota</taxon>
        <taxon>Pezizomycotina</taxon>
        <taxon>Eurotiomycetes</taxon>
        <taxon>Eurotiomycetidae</taxon>
        <taxon>Eurotiales</taxon>
        <taxon>Aspergillaceae</taxon>
        <taxon>Penicillium</taxon>
        <taxon>Penicillium chrysogenum species complex</taxon>
    </lineage>
</organism>
<gene>
    <name evidence="1" type="ORF">Pc21g22570</name>
    <name evidence="1" type="ORF">PCH_Pc21g22570</name>
</gene>
<reference evidence="1 2" key="1">
    <citation type="journal article" date="2008" name="Nat. Biotechnol.">
        <title>Genome sequencing and analysis of the filamentous fungus Penicillium chrysogenum.</title>
        <authorList>
            <person name="van den Berg M.A."/>
            <person name="Albang R."/>
            <person name="Albermann K."/>
            <person name="Badger J.H."/>
            <person name="Daran J.-M."/>
            <person name="Driessen A.J.M."/>
            <person name="Garcia-Estrada C."/>
            <person name="Fedorova N.D."/>
            <person name="Harris D.M."/>
            <person name="Heijne W.H.M."/>
            <person name="Joardar V.S."/>
            <person name="Kiel J.A.K.W."/>
            <person name="Kovalchuk A."/>
            <person name="Martin J.F."/>
            <person name="Nierman W.C."/>
            <person name="Nijland J.G."/>
            <person name="Pronk J.T."/>
            <person name="Roubos J.A."/>
            <person name="van der Klei I.J."/>
            <person name="van Peij N.N.M.E."/>
            <person name="Veenhuis M."/>
            <person name="von Doehren H."/>
            <person name="Wagner C."/>
            <person name="Wortman J.R."/>
            <person name="Bovenberg R.A.L."/>
        </authorList>
    </citation>
    <scope>NUCLEOTIDE SEQUENCE [LARGE SCALE GENOMIC DNA]</scope>
    <source>
        <strain evidence="2">ATCC 28089 / DSM 1075 / NRRL 1951 / Wisconsin 54-1255</strain>
    </source>
</reference>
<dbReference type="HOGENOM" id="CLU_1378548_0_0_1"/>
<evidence type="ECO:0000313" key="1">
    <source>
        <dbReference type="EMBL" id="CAP97154.1"/>
    </source>
</evidence>
<evidence type="ECO:0000313" key="2">
    <source>
        <dbReference type="Proteomes" id="UP000000724"/>
    </source>
</evidence>
<dbReference type="VEuPathDB" id="FungiDB:PCH_Pc21g22570"/>
<dbReference type="OrthoDB" id="10550855at2759"/>
<dbReference type="Proteomes" id="UP000000724">
    <property type="component" value="Contig Pc00c21"/>
</dbReference>
<keyword evidence="2" id="KW-1185">Reference proteome</keyword>
<sequence>MMPAKSSLYDACNGILEPDYGVPGACRKCLTIGRGVKIAPASFENNRKAPSAQKDEQRGHVRAIVPMIVMMKATSLTEPNGGLFAKWLGDLDTSDEPKRHGRRATVNERIAATVFHIRIRVMEQLKAKTTPVLFYDIGPCMADYRVSCRMRPALIVAIALTEPKHQNGARVQTVTERFATPVVRICQADTQGTCWDLG</sequence>
<protein>
    <submittedName>
        <fullName evidence="1">Uncharacterized protein</fullName>
    </submittedName>
</protein>
<proteinExistence type="predicted"/>
<name>B6HNG5_PENRW</name>
<dbReference type="AlphaFoldDB" id="B6HNG5"/>
<accession>B6HNG5</accession>
<dbReference type="EMBL" id="AM920436">
    <property type="protein sequence ID" value="CAP97154.1"/>
    <property type="molecule type" value="Genomic_DNA"/>
</dbReference>